<sequence length="1081" mass="121320">MARCWDLDMACTLLCSVSRDRGDNNWSLFELLPGIEEFLCQDLAGEKLSEETENKRLYYLERLDILKLPPSVPPRLKVPDFGAPFSPSPSRASSELKSPTLSHDNFLFDSGENDFAAHQREISRSFISPEDLEAIDGKEVKVYDDIDLGHGDGEAKKDQNESKNSDDTDLYEIPVITNASPNHSQSAESGDYAETKTPSKDDYATTTGVQEDLPLSPEVVPPPLPPRREKSEPPLQREQSVTENTFPTRPDPPERQASIKTDRPPDLPARPNLPTRSEIYNMAEKKDERSEGSVDLTDDADLTSYESCNEDDQEIENKLNIKLPKPMKKKKPSRPRISRSSKEWDVTIPYKSLEDVTLSGEVMYKGKLSWTRKLAALTDGRMVCYKPEKVDSKPALVIQLTGYEATYLEKENRRGFDVRLIHPSLETHMFSVDLKDWAQLWVEYMNAMSKGKPPPPGQRHHLVRGSTFNGTENGKVYGSRPDLRKSISNVSTESSNSDTEYSSMKRKSRKDRHRVSRMGSIASRASSFFESIGKNKGKKMAASLPTSNSLGNLVETGSENNSQIDLIPLETNMNYTSSFNKNSCHSIEDLVCDRKTLHQGYLNIYSSFNKRKWGKRWCAVRDNIFECYRNKSSTVCELEFPLHPCVLLQAVEETKSVLGLMISENGQEKITVEPLNREDMACWLRVFMNQTSTERLPEGLNKFWVDDESPYHDIQSENMNSPLSDVFPCEMAEETILAGAACDPNDSVMEISIMSQQSTGEDVTANDSAMSNPRVPGEINGELYTQVQRTSNGFLETRTSNSLDEEFFSSTIVKTHSMGKSSATLSRITTSTHKGSVMTKTFTHSFSTGFLGGANDSSLFNEILSKLNESRKHSDSEEDVSDTPTDTAYNSATGSENSSLERKNKFDTDSSSHSSTLKDFGSSSDNLNILKDPNSMDYEISLQLMNSNQKDQNMNIQNTLNGLNKVSSPSNVIISNVNNCLTTVGQGHSKANRDQCDSAIFESDSIMDDLSCASPDALKRKIEQLRTHLVELKQKRICLRDRKLCCETNMHKQLEQEYAQLDEECRTVSEEIQALEGKLEP</sequence>
<dbReference type="InterPro" id="IPR011993">
    <property type="entry name" value="PH-like_dom_sf"/>
</dbReference>
<dbReference type="InParanoid" id="K1S0L8"/>
<dbReference type="GO" id="GO:0017124">
    <property type="term" value="F:SH3 domain binding"/>
    <property type="evidence" value="ECO:0007669"/>
    <property type="project" value="TreeGrafter"/>
</dbReference>
<organism evidence="8">
    <name type="scientific">Magallana gigas</name>
    <name type="common">Pacific oyster</name>
    <name type="synonym">Crassostrea gigas</name>
    <dbReference type="NCBI Taxonomy" id="29159"/>
    <lineage>
        <taxon>Eukaryota</taxon>
        <taxon>Metazoa</taxon>
        <taxon>Spiralia</taxon>
        <taxon>Lophotrochozoa</taxon>
        <taxon>Mollusca</taxon>
        <taxon>Bivalvia</taxon>
        <taxon>Autobranchia</taxon>
        <taxon>Pteriomorphia</taxon>
        <taxon>Ostreida</taxon>
        <taxon>Ostreoidea</taxon>
        <taxon>Ostreidae</taxon>
        <taxon>Magallana</taxon>
    </lineage>
</organism>
<dbReference type="PANTHER" id="PTHR14338:SF7">
    <property type="entry name" value="PH DOMAIN-CONTAINING PROTEIN"/>
    <property type="match status" value="1"/>
</dbReference>
<dbReference type="SUPFAM" id="SSF50729">
    <property type="entry name" value="PH domain-like"/>
    <property type="match status" value="2"/>
</dbReference>
<dbReference type="InterPro" id="IPR001849">
    <property type="entry name" value="PH_domain"/>
</dbReference>
<evidence type="ECO:0000256" key="4">
    <source>
        <dbReference type="ARBA" id="ARBA00023054"/>
    </source>
</evidence>
<dbReference type="PROSITE" id="PS50003">
    <property type="entry name" value="PH_DOMAIN"/>
    <property type="match status" value="2"/>
</dbReference>
<evidence type="ECO:0000256" key="5">
    <source>
        <dbReference type="SAM" id="Coils"/>
    </source>
</evidence>
<feature type="region of interest" description="Disordered" evidence="6">
    <location>
        <begin position="869"/>
        <end position="928"/>
    </location>
</feature>
<accession>K1S0L8</accession>
<evidence type="ECO:0000256" key="6">
    <source>
        <dbReference type="SAM" id="MobiDB-lite"/>
    </source>
</evidence>
<dbReference type="HOGENOM" id="CLU_286083_0_0_1"/>
<feature type="region of interest" description="Disordered" evidence="6">
    <location>
        <begin position="450"/>
        <end position="517"/>
    </location>
</feature>
<feature type="coiled-coil region" evidence="5">
    <location>
        <begin position="1022"/>
        <end position="1078"/>
    </location>
</feature>
<evidence type="ECO:0000256" key="3">
    <source>
        <dbReference type="ARBA" id="ARBA00022737"/>
    </source>
</evidence>
<feature type="compositionally biased region" description="Polar residues" evidence="6">
    <location>
        <begin position="882"/>
        <end position="898"/>
    </location>
</feature>
<dbReference type="SMART" id="SM00233">
    <property type="entry name" value="PH"/>
    <property type="match status" value="2"/>
</dbReference>
<keyword evidence="2" id="KW-0963">Cytoplasm</keyword>
<evidence type="ECO:0000313" key="8">
    <source>
        <dbReference type="EMBL" id="EKC40801.1"/>
    </source>
</evidence>
<feature type="compositionally biased region" description="Basic and acidic residues" evidence="6">
    <location>
        <begin position="899"/>
        <end position="910"/>
    </location>
</feature>
<dbReference type="AlphaFoldDB" id="K1S0L8"/>
<gene>
    <name evidence="8" type="ORF">CGI_10026481</name>
</gene>
<feature type="compositionally biased region" description="Polar residues" evidence="6">
    <location>
        <begin position="911"/>
        <end position="927"/>
    </location>
</feature>
<comment type="subcellular location">
    <subcellularLocation>
        <location evidence="1">Cytoplasm</location>
    </subcellularLocation>
</comment>
<feature type="compositionally biased region" description="Basic and acidic residues" evidence="6">
    <location>
        <begin position="193"/>
        <end position="203"/>
    </location>
</feature>
<dbReference type="GO" id="GO:0005829">
    <property type="term" value="C:cytosol"/>
    <property type="evidence" value="ECO:0007669"/>
    <property type="project" value="TreeGrafter"/>
</dbReference>
<protein>
    <submittedName>
        <fullName evidence="8">Actin filament-associated protein 1</fullName>
    </submittedName>
</protein>
<proteinExistence type="predicted"/>
<evidence type="ECO:0000256" key="2">
    <source>
        <dbReference type="ARBA" id="ARBA00022490"/>
    </source>
</evidence>
<dbReference type="Gene3D" id="2.30.29.30">
    <property type="entry name" value="Pleckstrin-homology domain (PH domain)/Phosphotyrosine-binding domain (PTB)"/>
    <property type="match status" value="2"/>
</dbReference>
<reference evidence="8" key="1">
    <citation type="journal article" date="2012" name="Nature">
        <title>The oyster genome reveals stress adaptation and complexity of shell formation.</title>
        <authorList>
            <person name="Zhang G."/>
            <person name="Fang X."/>
            <person name="Guo X."/>
            <person name="Li L."/>
            <person name="Luo R."/>
            <person name="Xu F."/>
            <person name="Yang P."/>
            <person name="Zhang L."/>
            <person name="Wang X."/>
            <person name="Qi H."/>
            <person name="Xiong Z."/>
            <person name="Que H."/>
            <person name="Xie Y."/>
            <person name="Holland P.W."/>
            <person name="Paps J."/>
            <person name="Zhu Y."/>
            <person name="Wu F."/>
            <person name="Chen Y."/>
            <person name="Wang J."/>
            <person name="Peng C."/>
            <person name="Meng J."/>
            <person name="Yang L."/>
            <person name="Liu J."/>
            <person name="Wen B."/>
            <person name="Zhang N."/>
            <person name="Huang Z."/>
            <person name="Zhu Q."/>
            <person name="Feng Y."/>
            <person name="Mount A."/>
            <person name="Hedgecock D."/>
            <person name="Xu Z."/>
            <person name="Liu Y."/>
            <person name="Domazet-Loso T."/>
            <person name="Du Y."/>
            <person name="Sun X."/>
            <person name="Zhang S."/>
            <person name="Liu B."/>
            <person name="Cheng P."/>
            <person name="Jiang X."/>
            <person name="Li J."/>
            <person name="Fan D."/>
            <person name="Wang W."/>
            <person name="Fu W."/>
            <person name="Wang T."/>
            <person name="Wang B."/>
            <person name="Zhang J."/>
            <person name="Peng Z."/>
            <person name="Li Y."/>
            <person name="Li N."/>
            <person name="Wang J."/>
            <person name="Chen M."/>
            <person name="He Y."/>
            <person name="Tan F."/>
            <person name="Song X."/>
            <person name="Zheng Q."/>
            <person name="Huang R."/>
            <person name="Yang H."/>
            <person name="Du X."/>
            <person name="Chen L."/>
            <person name="Yang M."/>
            <person name="Gaffney P.M."/>
            <person name="Wang S."/>
            <person name="Luo L."/>
            <person name="She Z."/>
            <person name="Ming Y."/>
            <person name="Huang W."/>
            <person name="Zhang S."/>
            <person name="Huang B."/>
            <person name="Zhang Y."/>
            <person name="Qu T."/>
            <person name="Ni P."/>
            <person name="Miao G."/>
            <person name="Wang J."/>
            <person name="Wang Q."/>
            <person name="Steinberg C.E."/>
            <person name="Wang H."/>
            <person name="Li N."/>
            <person name="Qian L."/>
            <person name="Zhang G."/>
            <person name="Li Y."/>
            <person name="Yang H."/>
            <person name="Liu X."/>
            <person name="Wang J."/>
            <person name="Yin Y."/>
            <person name="Wang J."/>
        </authorList>
    </citation>
    <scope>NUCLEOTIDE SEQUENCE [LARGE SCALE GENOMIC DNA]</scope>
    <source>
        <strain evidence="8">05x7-T-G4-1.051#20</strain>
    </source>
</reference>
<evidence type="ECO:0000259" key="7">
    <source>
        <dbReference type="PROSITE" id="PS50003"/>
    </source>
</evidence>
<evidence type="ECO:0000256" key="1">
    <source>
        <dbReference type="ARBA" id="ARBA00004496"/>
    </source>
</evidence>
<keyword evidence="4 5" id="KW-0175">Coiled coil</keyword>
<keyword evidence="3" id="KW-0677">Repeat</keyword>
<dbReference type="EMBL" id="JH818113">
    <property type="protein sequence ID" value="EKC40801.1"/>
    <property type="molecule type" value="Genomic_DNA"/>
</dbReference>
<dbReference type="Pfam" id="PF00169">
    <property type="entry name" value="PH"/>
    <property type="match status" value="2"/>
</dbReference>
<feature type="compositionally biased region" description="Low complexity" evidence="6">
    <location>
        <begin position="486"/>
        <end position="500"/>
    </location>
</feature>
<dbReference type="PANTHER" id="PTHR14338">
    <property type="entry name" value="ACTIN FILAMENT-ASSOCIATED PROTEIN 1 FAMILY MEMBER"/>
    <property type="match status" value="1"/>
</dbReference>
<dbReference type="InterPro" id="IPR030113">
    <property type="entry name" value="AFAP"/>
</dbReference>
<feature type="compositionally biased region" description="Polar residues" evidence="6">
    <location>
        <begin position="177"/>
        <end position="188"/>
    </location>
</feature>
<name>K1S0L8_MAGGI</name>
<feature type="compositionally biased region" description="Polar residues" evidence="6">
    <location>
        <begin position="237"/>
        <end position="247"/>
    </location>
</feature>
<feature type="region of interest" description="Disordered" evidence="6">
    <location>
        <begin position="177"/>
        <end position="278"/>
    </location>
</feature>
<feature type="compositionally biased region" description="Basic residues" evidence="6">
    <location>
        <begin position="504"/>
        <end position="516"/>
    </location>
</feature>
<feature type="domain" description="PH" evidence="7">
    <location>
        <begin position="355"/>
        <end position="450"/>
    </location>
</feature>
<feature type="domain" description="PH" evidence="7">
    <location>
        <begin position="595"/>
        <end position="692"/>
    </location>
</feature>